<dbReference type="InterPro" id="IPR002456">
    <property type="entry name" value="GPCR_3_GABA_rcpt_B1"/>
</dbReference>
<proteinExistence type="predicted"/>
<evidence type="ECO:0000313" key="14">
    <source>
        <dbReference type="Proteomes" id="UP001607302"/>
    </source>
</evidence>
<dbReference type="InterPro" id="IPR002455">
    <property type="entry name" value="GPCR3_GABA-B"/>
</dbReference>
<feature type="domain" description="G-protein coupled receptors family 3 profile" evidence="12">
    <location>
        <begin position="467"/>
        <end position="793"/>
    </location>
</feature>
<dbReference type="Pfam" id="PF00003">
    <property type="entry name" value="7tm_3"/>
    <property type="match status" value="2"/>
</dbReference>
<dbReference type="PANTHER" id="PTHR10519">
    <property type="entry name" value="GABA-B RECEPTOR"/>
    <property type="match status" value="1"/>
</dbReference>
<accession>A0ABD2B395</accession>
<feature type="transmembrane region" description="Helical" evidence="10">
    <location>
        <begin position="726"/>
        <end position="745"/>
    </location>
</feature>
<dbReference type="Gene3D" id="1.20.5.170">
    <property type="match status" value="1"/>
</dbReference>
<keyword evidence="6" id="KW-0675">Receptor</keyword>
<feature type="transmembrane region" description="Helical" evidence="10">
    <location>
        <begin position="536"/>
        <end position="555"/>
    </location>
</feature>
<dbReference type="InterPro" id="IPR025712">
    <property type="entry name" value="Nup54_alpha-helical_dom"/>
</dbReference>
<evidence type="ECO:0000256" key="3">
    <source>
        <dbReference type="ARBA" id="ARBA00022989"/>
    </source>
</evidence>
<evidence type="ECO:0000256" key="5">
    <source>
        <dbReference type="ARBA" id="ARBA00023136"/>
    </source>
</evidence>
<feature type="transmembrane region" description="Helical" evidence="10">
    <location>
        <begin position="458"/>
        <end position="484"/>
    </location>
</feature>
<evidence type="ECO:0000256" key="11">
    <source>
        <dbReference type="SAM" id="SignalP"/>
    </source>
</evidence>
<reference evidence="13 14" key="1">
    <citation type="journal article" date="2024" name="Ann. Entomol. Soc. Am.">
        <title>Genomic analyses of the southern and eastern yellowjacket wasps (Hymenoptera: Vespidae) reveal evolutionary signatures of social life.</title>
        <authorList>
            <person name="Catto M.A."/>
            <person name="Caine P.B."/>
            <person name="Orr S.E."/>
            <person name="Hunt B.G."/>
            <person name="Goodisman M.A.D."/>
        </authorList>
    </citation>
    <scope>NUCLEOTIDE SEQUENCE [LARGE SCALE GENOMIC DNA]</scope>
    <source>
        <strain evidence="13">233</strain>
        <tissue evidence="13">Head and thorax</tissue>
    </source>
</reference>
<feature type="transmembrane region" description="Helical" evidence="10">
    <location>
        <begin position="751"/>
        <end position="771"/>
    </location>
</feature>
<dbReference type="InterPro" id="IPR001828">
    <property type="entry name" value="ANF_lig-bd_rcpt"/>
</dbReference>
<feature type="transmembrane region" description="Helical" evidence="10">
    <location>
        <begin position="685"/>
        <end position="706"/>
    </location>
</feature>
<evidence type="ECO:0000256" key="6">
    <source>
        <dbReference type="ARBA" id="ARBA00023170"/>
    </source>
</evidence>
<feature type="chain" id="PRO_5044864859" evidence="11">
    <location>
        <begin position="18"/>
        <end position="1518"/>
    </location>
</feature>
<dbReference type="Gene3D" id="1.20.5.490">
    <property type="entry name" value="Single helix bin"/>
    <property type="match status" value="1"/>
</dbReference>
<organism evidence="13 14">
    <name type="scientific">Vespula squamosa</name>
    <name type="common">Southern yellow jacket</name>
    <name type="synonym">Wasp</name>
    <dbReference type="NCBI Taxonomy" id="30214"/>
    <lineage>
        <taxon>Eukaryota</taxon>
        <taxon>Metazoa</taxon>
        <taxon>Ecdysozoa</taxon>
        <taxon>Arthropoda</taxon>
        <taxon>Hexapoda</taxon>
        <taxon>Insecta</taxon>
        <taxon>Pterygota</taxon>
        <taxon>Neoptera</taxon>
        <taxon>Endopterygota</taxon>
        <taxon>Hymenoptera</taxon>
        <taxon>Apocrita</taxon>
        <taxon>Aculeata</taxon>
        <taxon>Vespoidea</taxon>
        <taxon>Vespidae</taxon>
        <taxon>Vespinae</taxon>
        <taxon>Vespula</taxon>
    </lineage>
</organism>
<dbReference type="CDD" id="cd15291">
    <property type="entry name" value="7tmC_GABA-B-R1"/>
    <property type="match status" value="1"/>
</dbReference>
<dbReference type="FunFam" id="3.40.50.2300:FF:000056">
    <property type="entry name" value="Gamma-aminobutyric acid type B receptor subunit 1"/>
    <property type="match status" value="1"/>
</dbReference>
<dbReference type="PROSITE" id="PS50259">
    <property type="entry name" value="G_PROTEIN_RECEP_F3_4"/>
    <property type="match status" value="1"/>
</dbReference>
<dbReference type="PANTHER" id="PTHR10519:SF77">
    <property type="entry name" value="GAMMA-AMINOBUTYRIC ACID TYPE B RECEPTOR SUBUNIT 1"/>
    <property type="match status" value="1"/>
</dbReference>
<dbReference type="Pfam" id="PF01094">
    <property type="entry name" value="ANF_receptor"/>
    <property type="match status" value="1"/>
</dbReference>
<dbReference type="CDD" id="cd06366">
    <property type="entry name" value="PBP1_GABAb_receptor"/>
    <property type="match status" value="1"/>
</dbReference>
<dbReference type="SUPFAM" id="SSF53822">
    <property type="entry name" value="Periplasmic binding protein-like I"/>
    <property type="match status" value="1"/>
</dbReference>
<keyword evidence="7" id="KW-0325">Glycoprotein</keyword>
<dbReference type="InterPro" id="IPR040985">
    <property type="entry name" value="Nup54_C"/>
</dbReference>
<sequence length="1518" mass="167872">MLILIITILTVTRTIIASLPPSDENDNVLHIGGIFPINGEGGWQGGQACMPAVNLALDDVNREKNLLPGFILKLHSNDSECEPGLGASVMYNLLYYKPHKLMLLAGCSTVCTTVAEAAKMWNLVVLCYGASSPALSDRNRFPTLFRTHPSATVHNPTRIKLLQKFGWSRVAILQQAEEVFISTVEDLEARCKEAGIEIVTRQSFLSDPSDAVRNLRRQDARIIVGLFYVVAARRVLCELYRHNLYGKSYVWFFIGWYEDNWFEVNLDKENIVCTKEQMRQAAEGHLTTEALMWNQNNDTTISGMTSEDFRQRLNKMLKDDGYEIDNNRYPEGYQEAPLAYDAVWSVALAFNKTMEKLSKLGKSLKNFTYTDKEIADEIYSAINSTQFLGVSGYVAFSSQGDRIALTQIEQVIDGKYVKLGYYDTQSDNLTWRNMERWIGGKVPQDRTIVRTVLRTVSLPLFICMGTISSVGIVIAIILIIFNVWNRHRRVIMSSHPVCNTIMLAGVIACFISVFLLGIDGRFVSPGEYPGICQARAWMLSTGFTLAFGAMFSKVWRVHRLTTKTKADQAKYRTCSRFGRGHRIYYFFLIVLVSQLDDNDFVALQHPLFMAKQKVSSIQKKIQPWKLYTMVSGLLAIDIVLLSTWQAFHPLQRQIEVFPLESPPTGDDDARIRPELEHCESEHNSIWLGMIYGYKGVILVFGLFLAYETRSIKVKQINDSRYVGMSIYNVVVLCLITAPVTMVIASQQDASFAFVALAIIFCCFLSMALIFVPKVIEVIRHPRDKAESKYNPDVGLSKEDEEKYQKLLSENDELQKLIAEKEEKIKLLKQKLAERDALKGGGGNIGKDSLIVADFVTGEGTSDSAIGGGISVNTRSSRASASDFELSESYHKMSFGTGFGTSTSAPASSFSFGSTATAAPTPIKLGFGAPAFGFSTPTTSTSNLFGTPSTQTTGFGTGTGFGTPAATGFGTIPSTGFGTTPAFGTPATSGFGTGPTFGTTSASTTTGFGTPSTFGSTPASSTGFGVFGTTTTTTSLGFGGFSGFGTTTTTSAPSLFSGFGTTSTVPSTSFSSSIGGFGGFGQKPTTTAITGFGTQTTGNIFGSTGFTGFGTGIQTQQQQQQIQQQQQSSGISEALYNAVFNCQLYNDERDNTIARWNLIQALWGTGKAYYSVNAPPIDLDQENPLCRFKAIGYSRIPDADNNDGLVVLCFKKKEKNVTEGKQQLIAFLNGILGNKPNLTVMVDSIKSTGKNKSQVTIFISEKGVTGSSRKIPANELVAYLSQPMQKQQLVQNGVKDLFPFVKLDPTQLKEYLDNPPCSIDPRLWKQAQLDNPNPEMYIPVPMIGFQQVKYRLKCQKEETARHRAFLDMAAERIQGLQRQHTATQARLKEHRRILLELQHRVLQVLVRQEITRKVGLSLQPEEEVLTRRFEAMHSQISAPTQFKGRISEMLSQLRMRRHIDSQNQERYTMDPIAQDDIKTYLSMEQQGMAQLIDTINADLESLKIIKDGMSDLLLSHSIP</sequence>
<evidence type="ECO:0000256" key="10">
    <source>
        <dbReference type="SAM" id="Phobius"/>
    </source>
</evidence>
<feature type="transmembrane region" description="Helical" evidence="10">
    <location>
        <begin position="496"/>
        <end position="516"/>
    </location>
</feature>
<comment type="subcellular location">
    <subcellularLocation>
        <location evidence="1">Membrane</location>
        <topology evidence="1">Multi-pass membrane protein</topology>
    </subcellularLocation>
</comment>
<dbReference type="Gene3D" id="3.40.50.2300">
    <property type="match status" value="2"/>
</dbReference>
<dbReference type="Pfam" id="PF13874">
    <property type="entry name" value="Nup54"/>
    <property type="match status" value="1"/>
</dbReference>
<evidence type="ECO:0000256" key="8">
    <source>
        <dbReference type="ARBA" id="ARBA00023224"/>
    </source>
</evidence>
<evidence type="ECO:0000256" key="7">
    <source>
        <dbReference type="ARBA" id="ARBA00023180"/>
    </source>
</evidence>
<dbReference type="GO" id="GO:0016020">
    <property type="term" value="C:membrane"/>
    <property type="evidence" value="ECO:0007669"/>
    <property type="project" value="UniProtKB-SubCell"/>
</dbReference>
<evidence type="ECO:0000256" key="1">
    <source>
        <dbReference type="ARBA" id="ARBA00004141"/>
    </source>
</evidence>
<dbReference type="Proteomes" id="UP001607302">
    <property type="component" value="Unassembled WGS sequence"/>
</dbReference>
<keyword evidence="2 10" id="KW-0812">Transmembrane</keyword>
<dbReference type="InterPro" id="IPR028082">
    <property type="entry name" value="Peripla_BP_I"/>
</dbReference>
<comment type="caution">
    <text evidence="13">The sequence shown here is derived from an EMBL/GenBank/DDBJ whole genome shotgun (WGS) entry which is preliminary data.</text>
</comment>
<dbReference type="GO" id="GO:0004930">
    <property type="term" value="F:G protein-coupled receptor activity"/>
    <property type="evidence" value="ECO:0007669"/>
    <property type="project" value="UniProtKB-KW"/>
</dbReference>
<keyword evidence="4" id="KW-0297">G-protein coupled receptor</keyword>
<keyword evidence="5 10" id="KW-0472">Membrane</keyword>
<keyword evidence="3 10" id="KW-1133">Transmembrane helix</keyword>
<keyword evidence="9" id="KW-0175">Coiled coil</keyword>
<keyword evidence="8" id="KW-0807">Transducer</keyword>
<evidence type="ECO:0000256" key="2">
    <source>
        <dbReference type="ARBA" id="ARBA00022692"/>
    </source>
</evidence>
<evidence type="ECO:0000256" key="9">
    <source>
        <dbReference type="SAM" id="Coils"/>
    </source>
</evidence>
<evidence type="ECO:0000256" key="4">
    <source>
        <dbReference type="ARBA" id="ARBA00023040"/>
    </source>
</evidence>
<keyword evidence="11" id="KW-0732">Signal</keyword>
<dbReference type="PRINTS" id="PR01176">
    <property type="entry name" value="GABABRECEPTR"/>
</dbReference>
<feature type="coiled-coil region" evidence="9">
    <location>
        <begin position="796"/>
        <end position="837"/>
    </location>
</feature>
<protein>
    <submittedName>
        <fullName evidence="13">Gamma-aminobutyric acid type B receptor subunit 1-like isoform X1</fullName>
    </submittedName>
</protein>
<dbReference type="Pfam" id="PF18437">
    <property type="entry name" value="Nup54_C"/>
    <property type="match status" value="1"/>
</dbReference>
<name>A0ABD2B395_VESSQ</name>
<dbReference type="InterPro" id="IPR017978">
    <property type="entry name" value="GPCR_3_C"/>
</dbReference>
<feature type="signal peptide" evidence="11">
    <location>
        <begin position="1"/>
        <end position="17"/>
    </location>
</feature>
<dbReference type="PRINTS" id="PR01177">
    <property type="entry name" value="GABAB1RECPTR"/>
</dbReference>
<gene>
    <name evidence="13" type="ORF">V1478_007487</name>
</gene>
<evidence type="ECO:0000259" key="12">
    <source>
        <dbReference type="PROSITE" id="PS50259"/>
    </source>
</evidence>
<evidence type="ECO:0000313" key="13">
    <source>
        <dbReference type="EMBL" id="KAL2727209.1"/>
    </source>
</evidence>
<keyword evidence="14" id="KW-1185">Reference proteome</keyword>
<dbReference type="EMBL" id="JAUDFV010000133">
    <property type="protein sequence ID" value="KAL2727209.1"/>
    <property type="molecule type" value="Genomic_DNA"/>
</dbReference>